<dbReference type="OrthoDB" id="2425789at2759"/>
<evidence type="ECO:0000313" key="1">
    <source>
        <dbReference type="EMBL" id="CAG8666019.1"/>
    </source>
</evidence>
<comment type="caution">
    <text evidence="1">The sequence shown here is derived from an EMBL/GenBank/DDBJ whole genome shotgun (WGS) entry which is preliminary data.</text>
</comment>
<dbReference type="EMBL" id="CAJVQA010008058">
    <property type="protein sequence ID" value="CAG8666019.1"/>
    <property type="molecule type" value="Genomic_DNA"/>
</dbReference>
<accession>A0A9N9E6F4</accession>
<dbReference type="Proteomes" id="UP000789759">
    <property type="component" value="Unassembled WGS sequence"/>
</dbReference>
<dbReference type="AlphaFoldDB" id="A0A9N9E6F4"/>
<proteinExistence type="predicted"/>
<reference evidence="1" key="1">
    <citation type="submission" date="2021-06" db="EMBL/GenBank/DDBJ databases">
        <authorList>
            <person name="Kallberg Y."/>
            <person name="Tangrot J."/>
            <person name="Rosling A."/>
        </authorList>
    </citation>
    <scope>NUCLEOTIDE SEQUENCE</scope>
    <source>
        <strain evidence="1">FL966</strain>
    </source>
</reference>
<keyword evidence="2" id="KW-1185">Reference proteome</keyword>
<evidence type="ECO:0000313" key="2">
    <source>
        <dbReference type="Proteomes" id="UP000789759"/>
    </source>
</evidence>
<gene>
    <name evidence="1" type="ORF">CPELLU_LOCUS10030</name>
</gene>
<organism evidence="1 2">
    <name type="scientific">Cetraspora pellucida</name>
    <dbReference type="NCBI Taxonomy" id="1433469"/>
    <lineage>
        <taxon>Eukaryota</taxon>
        <taxon>Fungi</taxon>
        <taxon>Fungi incertae sedis</taxon>
        <taxon>Mucoromycota</taxon>
        <taxon>Glomeromycotina</taxon>
        <taxon>Glomeromycetes</taxon>
        <taxon>Diversisporales</taxon>
        <taxon>Gigasporaceae</taxon>
        <taxon>Cetraspora</taxon>
    </lineage>
</organism>
<protein>
    <submittedName>
        <fullName evidence="1">14043_t:CDS:1</fullName>
    </submittedName>
</protein>
<name>A0A9N9E6F4_9GLOM</name>
<sequence>MPPLNKRKHHLEAVKKSKAEHAYKEIDKKADSYFEVLLAAAKNNNFWKVAVAQYIKSITSYLSLINSLRFNIALTSTYKFLAADAAVQLMETNLVDEAVDTIVINKDGDTIIVDNAVDSIVKSVEININNNKAYIKQAIEKLDNMLEKDSKQIDKELSEFLYESLRHIHLTVEQHLVYSEIPNRYITETLEVGINHDGTIFVFAFDNSSSHGAFAEDALVASRMNVKYEDEEKICCNIRKLARQPDFMEQKNILEDIIYSQGLQNIVPEALASVDIITIRKFAKRAW</sequence>